<keyword evidence="1" id="KW-1133">Transmembrane helix</keyword>
<accession>A0A8J6UI29</accession>
<comment type="caution">
    <text evidence="2">The sequence shown here is derived from an EMBL/GenBank/DDBJ whole genome shotgun (WGS) entry which is preliminary data.</text>
</comment>
<protein>
    <submittedName>
        <fullName evidence="2">Uncharacterized protein</fullName>
    </submittedName>
</protein>
<sequence length="68" mass="7823">MKRLTNFMSLLIFLLVLVVLFWMMPNNKIETIGVFFEKIMTPLALAVSAGLGLKEIKRNYYGKKDKSP</sequence>
<evidence type="ECO:0000313" key="2">
    <source>
        <dbReference type="EMBL" id="MBD0833731.1"/>
    </source>
</evidence>
<gene>
    <name evidence="2" type="ORF">ICJ83_16480</name>
</gene>
<evidence type="ECO:0000256" key="1">
    <source>
        <dbReference type="SAM" id="Phobius"/>
    </source>
</evidence>
<feature type="transmembrane region" description="Helical" evidence="1">
    <location>
        <begin position="7"/>
        <end position="25"/>
    </location>
</feature>
<reference evidence="2 3" key="1">
    <citation type="submission" date="2020-09" db="EMBL/GenBank/DDBJ databases">
        <title>TT11 complete genome.</title>
        <authorList>
            <person name="Wu Z."/>
        </authorList>
    </citation>
    <scope>NUCLEOTIDE SEQUENCE [LARGE SCALE GENOMIC DNA]</scope>
    <source>
        <strain evidence="2 3">TT11</strain>
    </source>
</reference>
<dbReference type="RefSeq" id="WP_188231511.1">
    <property type="nucleotide sequence ID" value="NZ_JACVXB010000014.1"/>
</dbReference>
<keyword evidence="1" id="KW-0812">Transmembrane</keyword>
<proteinExistence type="predicted"/>
<evidence type="ECO:0000313" key="3">
    <source>
        <dbReference type="Proteomes" id="UP000600588"/>
    </source>
</evidence>
<feature type="transmembrane region" description="Helical" evidence="1">
    <location>
        <begin position="31"/>
        <end position="53"/>
    </location>
</feature>
<dbReference type="AlphaFoldDB" id="A0A8J6UI29"/>
<dbReference type="EMBL" id="JACVXB010000014">
    <property type="protein sequence ID" value="MBD0833731.1"/>
    <property type="molecule type" value="Genomic_DNA"/>
</dbReference>
<keyword evidence="3" id="KW-1185">Reference proteome</keyword>
<keyword evidence="1" id="KW-0472">Membrane</keyword>
<organism evidence="2 3">
    <name type="scientific">Aestuariibaculum sediminum</name>
    <dbReference type="NCBI Taxonomy" id="2770637"/>
    <lineage>
        <taxon>Bacteria</taxon>
        <taxon>Pseudomonadati</taxon>
        <taxon>Bacteroidota</taxon>
        <taxon>Flavobacteriia</taxon>
        <taxon>Flavobacteriales</taxon>
        <taxon>Flavobacteriaceae</taxon>
    </lineage>
</organism>
<dbReference type="Proteomes" id="UP000600588">
    <property type="component" value="Unassembled WGS sequence"/>
</dbReference>
<name>A0A8J6UI29_9FLAO</name>